<keyword evidence="1" id="KW-1133">Transmembrane helix</keyword>
<dbReference type="AlphaFoldDB" id="A0A8J6BA26"/>
<proteinExistence type="predicted"/>
<evidence type="ECO:0000313" key="4">
    <source>
        <dbReference type="Proteomes" id="UP000729402"/>
    </source>
</evidence>
<evidence type="ECO:0000313" key="3">
    <source>
        <dbReference type="EMBL" id="KAG8084192.1"/>
    </source>
</evidence>
<dbReference type="InterPro" id="IPR006139">
    <property type="entry name" value="D-isomer_2_OHA_DH_cat_dom"/>
</dbReference>
<comment type="caution">
    <text evidence="3">The sequence shown here is derived from an EMBL/GenBank/DDBJ whole genome shotgun (WGS) entry which is preliminary data.</text>
</comment>
<dbReference type="GO" id="GO:0051287">
    <property type="term" value="F:NAD binding"/>
    <property type="evidence" value="ECO:0007669"/>
    <property type="project" value="InterPro"/>
</dbReference>
<reference evidence="3" key="1">
    <citation type="journal article" date="2021" name="bioRxiv">
        <title>Whole Genome Assembly and Annotation of Northern Wild Rice, Zizania palustris L., Supports a Whole Genome Duplication in the Zizania Genus.</title>
        <authorList>
            <person name="Haas M."/>
            <person name="Kono T."/>
            <person name="Macchietto M."/>
            <person name="Millas R."/>
            <person name="McGilp L."/>
            <person name="Shao M."/>
            <person name="Duquette J."/>
            <person name="Hirsch C.N."/>
            <person name="Kimball J."/>
        </authorList>
    </citation>
    <scope>NUCLEOTIDE SEQUENCE</scope>
    <source>
        <tissue evidence="3">Fresh leaf tissue</tissue>
    </source>
</reference>
<evidence type="ECO:0000256" key="1">
    <source>
        <dbReference type="SAM" id="Phobius"/>
    </source>
</evidence>
<dbReference type="Pfam" id="PF00389">
    <property type="entry name" value="2-Hacid_dh"/>
    <property type="match status" value="1"/>
</dbReference>
<feature type="transmembrane region" description="Helical" evidence="1">
    <location>
        <begin position="167"/>
        <end position="195"/>
    </location>
</feature>
<organism evidence="3 4">
    <name type="scientific">Zizania palustris</name>
    <name type="common">Northern wild rice</name>
    <dbReference type="NCBI Taxonomy" id="103762"/>
    <lineage>
        <taxon>Eukaryota</taxon>
        <taxon>Viridiplantae</taxon>
        <taxon>Streptophyta</taxon>
        <taxon>Embryophyta</taxon>
        <taxon>Tracheophyta</taxon>
        <taxon>Spermatophyta</taxon>
        <taxon>Magnoliopsida</taxon>
        <taxon>Liliopsida</taxon>
        <taxon>Poales</taxon>
        <taxon>Poaceae</taxon>
        <taxon>BOP clade</taxon>
        <taxon>Oryzoideae</taxon>
        <taxon>Oryzeae</taxon>
        <taxon>Zizaniinae</taxon>
        <taxon>Zizania</taxon>
    </lineage>
</organism>
<keyword evidence="1" id="KW-0812">Transmembrane</keyword>
<sequence>MAAPSQTTTATLQRVLPTQQSVVPTPFVSIVATLAALTAGPSAPTGGAVPRKPAVLAAEKLGAARPSISVIAALAALTVGLYMPTDSPSAPADRAILGRSTVLVVEKLDATRPEELHVPLCDKLIVRSGTKVGYGEFEASGGRLHVVGHAGVGIDSVDLAPATKHGILVVILPFSIFVAAAHVVPILLGVGALVVSGQGQRLGCRIGPIAVGVMAEGDSTHDCFSMVGNSLSASPIALPKLEAAHDRGSSARVWTVEVSPFPPAAPPSVPSHQIQFPPCASATTIGNNDNAVGKPVAPWGKLDNVEATGAKPNYAERLATACYKSVRACITSADGTNVIIMLGT</sequence>
<protein>
    <recommendedName>
        <fullName evidence="2">D-isomer specific 2-hydroxyacid dehydrogenase catalytic domain-containing protein</fullName>
    </recommendedName>
</protein>
<gene>
    <name evidence="3" type="ORF">GUJ93_ZPchr0010g7362</name>
</gene>
<keyword evidence="1" id="KW-0472">Membrane</keyword>
<evidence type="ECO:0000259" key="2">
    <source>
        <dbReference type="Pfam" id="PF00389"/>
    </source>
</evidence>
<accession>A0A8J6BA26</accession>
<dbReference type="Proteomes" id="UP000729402">
    <property type="component" value="Unassembled WGS sequence"/>
</dbReference>
<name>A0A8J6BA26_ZIZPA</name>
<keyword evidence="4" id="KW-1185">Reference proteome</keyword>
<dbReference type="EMBL" id="JAAALK010000082">
    <property type="protein sequence ID" value="KAG8084192.1"/>
    <property type="molecule type" value="Genomic_DNA"/>
</dbReference>
<dbReference type="OrthoDB" id="1709286at2759"/>
<feature type="domain" description="D-isomer specific 2-hydroxyacid dehydrogenase catalytic" evidence="2">
    <location>
        <begin position="92"/>
        <end position="338"/>
    </location>
</feature>
<reference evidence="3" key="2">
    <citation type="submission" date="2021-02" db="EMBL/GenBank/DDBJ databases">
        <authorList>
            <person name="Kimball J.A."/>
            <person name="Haas M.W."/>
            <person name="Macchietto M."/>
            <person name="Kono T."/>
            <person name="Duquette J."/>
            <person name="Shao M."/>
        </authorList>
    </citation>
    <scope>NUCLEOTIDE SEQUENCE</scope>
    <source>
        <tissue evidence="3">Fresh leaf tissue</tissue>
    </source>
</reference>
<dbReference type="GO" id="GO:0016616">
    <property type="term" value="F:oxidoreductase activity, acting on the CH-OH group of donors, NAD or NADP as acceptor"/>
    <property type="evidence" value="ECO:0007669"/>
    <property type="project" value="InterPro"/>
</dbReference>